<dbReference type="RefSeq" id="WP_069808564.1">
    <property type="nucleotide sequence ID" value="NZ_CP017305.1"/>
</dbReference>
<dbReference type="EMBL" id="CP017305">
    <property type="protein sequence ID" value="AOS82833.1"/>
    <property type="molecule type" value="Genomic_DNA"/>
</dbReference>
<keyword evidence="3" id="KW-0808">Transferase</keyword>
<dbReference type="PANTHER" id="PTHR43179">
    <property type="entry name" value="RHAMNOSYLTRANSFERASE WBBL"/>
    <property type="match status" value="1"/>
</dbReference>
<reference evidence="6" key="1">
    <citation type="submission" date="2016-09" db="EMBL/GenBank/DDBJ databases">
        <title>Genome sequence of Chlorobaculum limnaeum.</title>
        <authorList>
            <person name="Liu Z."/>
            <person name="Tank M."/>
            <person name="Bryant D.A."/>
        </authorList>
    </citation>
    <scope>NUCLEOTIDE SEQUENCE [LARGE SCALE GENOMIC DNA]</scope>
    <source>
        <strain evidence="6">DSM 1677</strain>
    </source>
</reference>
<evidence type="ECO:0000256" key="2">
    <source>
        <dbReference type="ARBA" id="ARBA00022676"/>
    </source>
</evidence>
<dbReference type="InterPro" id="IPR029044">
    <property type="entry name" value="Nucleotide-diphossugar_trans"/>
</dbReference>
<evidence type="ECO:0000313" key="6">
    <source>
        <dbReference type="EMBL" id="AOS82833.1"/>
    </source>
</evidence>
<evidence type="ECO:0000256" key="1">
    <source>
        <dbReference type="ARBA" id="ARBA00006739"/>
    </source>
</evidence>
<comment type="similarity">
    <text evidence="1">Belongs to the glycosyltransferase 2 family.</text>
</comment>
<feature type="domain" description="Glycosyltransferase 2-like" evidence="5">
    <location>
        <begin position="5"/>
        <end position="133"/>
    </location>
</feature>
<dbReference type="OrthoDB" id="9771846at2"/>
<keyword evidence="2" id="KW-0328">Glycosyltransferase</keyword>
<keyword evidence="4" id="KW-0812">Transmembrane</keyword>
<dbReference type="SUPFAM" id="SSF53448">
    <property type="entry name" value="Nucleotide-diphospho-sugar transferases"/>
    <property type="match status" value="1"/>
</dbReference>
<dbReference type="InterPro" id="IPR001173">
    <property type="entry name" value="Glyco_trans_2-like"/>
</dbReference>
<keyword evidence="7" id="KW-1185">Reference proteome</keyword>
<dbReference type="Gene3D" id="3.90.550.10">
    <property type="entry name" value="Spore Coat Polysaccharide Biosynthesis Protein SpsA, Chain A"/>
    <property type="match status" value="1"/>
</dbReference>
<dbReference type="KEGG" id="clz:BIU88_00900"/>
<protein>
    <recommendedName>
        <fullName evidence="5">Glycosyltransferase 2-like domain-containing protein</fullName>
    </recommendedName>
</protein>
<evidence type="ECO:0000256" key="3">
    <source>
        <dbReference type="ARBA" id="ARBA00022679"/>
    </source>
</evidence>
<accession>A0A1D8CYE1</accession>
<dbReference type="GO" id="GO:0016757">
    <property type="term" value="F:glycosyltransferase activity"/>
    <property type="evidence" value="ECO:0007669"/>
    <property type="project" value="UniProtKB-KW"/>
</dbReference>
<evidence type="ECO:0000259" key="5">
    <source>
        <dbReference type="Pfam" id="PF00535"/>
    </source>
</evidence>
<keyword evidence="4" id="KW-0472">Membrane</keyword>
<name>A0A1D8CYE1_CHLLM</name>
<feature type="transmembrane region" description="Helical" evidence="4">
    <location>
        <begin position="252"/>
        <end position="274"/>
    </location>
</feature>
<organism evidence="6 7">
    <name type="scientific">Chlorobaculum limnaeum</name>
    <dbReference type="NCBI Taxonomy" id="274537"/>
    <lineage>
        <taxon>Bacteria</taxon>
        <taxon>Pseudomonadati</taxon>
        <taxon>Chlorobiota</taxon>
        <taxon>Chlorobiia</taxon>
        <taxon>Chlorobiales</taxon>
        <taxon>Chlorobiaceae</taxon>
        <taxon>Chlorobaculum</taxon>
    </lineage>
</organism>
<dbReference type="Pfam" id="PF00535">
    <property type="entry name" value="Glycos_transf_2"/>
    <property type="match status" value="1"/>
</dbReference>
<dbReference type="STRING" id="274537.BIU88_00900"/>
<dbReference type="AlphaFoldDB" id="A0A1D8CYE1"/>
<evidence type="ECO:0000256" key="4">
    <source>
        <dbReference type="SAM" id="Phobius"/>
    </source>
</evidence>
<gene>
    <name evidence="6" type="ORF">BIU88_00900</name>
</gene>
<evidence type="ECO:0000313" key="7">
    <source>
        <dbReference type="Proteomes" id="UP000095185"/>
    </source>
</evidence>
<dbReference type="Proteomes" id="UP000095185">
    <property type="component" value="Chromosome"/>
</dbReference>
<sequence length="314" mass="35928">MKLYAVIVTYNRLERLKRTLEATLGENPAGVLVVNNASTDGTTEWLSNVEDKHIKILNLPENKGGAGGFHAGFKWIVENTDAEWLVCYDDDAYPQDGAYTAFKKLPLSNQIGGVAAAVYLPDGQIAEMNRPSINPFTNIKTIVKAAIGGRMGFHISDDWYRLKVNKKIDQSSFVGLFLRVSLVRDVWGYPDENLFIYADDMIYTNQVSHSGYDILFAPTVEFVHDCITLIQQKAVYNPLWKAFYTYRNGLKLYRLMAGHLFWLVVLPKIFVWILNTRHYKNKKVYLRLSIIAIFDGLFEKYDRPHIEVIKISEC</sequence>
<keyword evidence="4" id="KW-1133">Transmembrane helix</keyword>
<proteinExistence type="inferred from homology"/>
<dbReference type="PANTHER" id="PTHR43179:SF12">
    <property type="entry name" value="GALACTOFURANOSYLTRANSFERASE GLFT2"/>
    <property type="match status" value="1"/>
</dbReference>